<dbReference type="SUPFAM" id="SSF46689">
    <property type="entry name" value="Homeodomain-like"/>
    <property type="match status" value="1"/>
</dbReference>
<feature type="domain" description="Mor transcription activator" evidence="1">
    <location>
        <begin position="46"/>
        <end position="122"/>
    </location>
</feature>
<protein>
    <recommendedName>
        <fullName evidence="1">Mor transcription activator domain-containing protein</fullName>
    </recommendedName>
</protein>
<dbReference type="Gene3D" id="1.10.10.60">
    <property type="entry name" value="Homeodomain-like"/>
    <property type="match status" value="1"/>
</dbReference>
<accession>A0ABS9A5Y9</accession>
<name>A0ABS9A5Y9_9GAMM</name>
<dbReference type="InterPro" id="IPR014875">
    <property type="entry name" value="Mor_transcription_activator"/>
</dbReference>
<reference evidence="2 3" key="1">
    <citation type="journal article" date="2021" name="Front. Microbiol.">
        <title>Aerobic Denitrification and Heterotrophic Sulfur Oxidation in the Genus Halomonas Revealed by Six Novel Species Characterizations and Genome-Based Analysis.</title>
        <authorList>
            <person name="Wang L."/>
            <person name="Shao Z."/>
        </authorList>
    </citation>
    <scope>NUCLEOTIDE SEQUENCE [LARGE SCALE GENOMIC DNA]</scope>
    <source>
        <strain evidence="2 3">MCCC 1A11081</strain>
    </source>
</reference>
<evidence type="ECO:0000259" key="1">
    <source>
        <dbReference type="Pfam" id="PF08765"/>
    </source>
</evidence>
<dbReference type="Pfam" id="PF08765">
    <property type="entry name" value="Mor"/>
    <property type="match status" value="1"/>
</dbReference>
<keyword evidence="3" id="KW-1185">Reference proteome</keyword>
<dbReference type="InterPro" id="IPR009057">
    <property type="entry name" value="Homeodomain-like_sf"/>
</dbReference>
<comment type="caution">
    <text evidence="2">The sequence shown here is derived from an EMBL/GenBank/DDBJ whole genome shotgun (WGS) entry which is preliminary data.</text>
</comment>
<sequence length="131" mass="14842">MLDVREIEELPESLVEVAEAIGLSATLALVEHAGGVRIYVPERLGEEHRLAEWLGRDAAARLSEAYAGEELVVPRCADLLRRVRNRIIRHERAQGARPAELALRYRLTERQVFTILSREDDEAPSNQYSLL</sequence>
<evidence type="ECO:0000313" key="3">
    <source>
        <dbReference type="Proteomes" id="UP001320168"/>
    </source>
</evidence>
<evidence type="ECO:0000313" key="2">
    <source>
        <dbReference type="EMBL" id="MCE8004244.1"/>
    </source>
</evidence>
<dbReference type="RefSeq" id="WP_234270874.1">
    <property type="nucleotide sequence ID" value="NZ_JABFTX010000003.1"/>
</dbReference>
<dbReference type="Proteomes" id="UP001320168">
    <property type="component" value="Unassembled WGS sequence"/>
</dbReference>
<dbReference type="EMBL" id="JABFTX010000003">
    <property type="protein sequence ID" value="MCE8004244.1"/>
    <property type="molecule type" value="Genomic_DNA"/>
</dbReference>
<organism evidence="2 3">
    <name type="scientific">Billgrantia ethanolica</name>
    <dbReference type="NCBI Taxonomy" id="2733486"/>
    <lineage>
        <taxon>Bacteria</taxon>
        <taxon>Pseudomonadati</taxon>
        <taxon>Pseudomonadota</taxon>
        <taxon>Gammaproteobacteria</taxon>
        <taxon>Oceanospirillales</taxon>
        <taxon>Halomonadaceae</taxon>
        <taxon>Billgrantia</taxon>
    </lineage>
</organism>
<gene>
    <name evidence="2" type="ORF">HOP53_15500</name>
</gene>
<proteinExistence type="predicted"/>